<dbReference type="EMBL" id="UOEL01000002">
    <property type="protein sequence ID" value="VAW09801.1"/>
    <property type="molecule type" value="Genomic_DNA"/>
</dbReference>
<accession>A0A3B0STY0</accession>
<dbReference type="AlphaFoldDB" id="A0A3B0STY0"/>
<reference evidence="1" key="1">
    <citation type="submission" date="2018-06" db="EMBL/GenBank/DDBJ databases">
        <authorList>
            <person name="Zhirakovskaya E."/>
        </authorList>
    </citation>
    <scope>NUCLEOTIDE SEQUENCE</scope>
</reference>
<organism evidence="1">
    <name type="scientific">hydrothermal vent metagenome</name>
    <dbReference type="NCBI Taxonomy" id="652676"/>
    <lineage>
        <taxon>unclassified sequences</taxon>
        <taxon>metagenomes</taxon>
        <taxon>ecological metagenomes</taxon>
    </lineage>
</organism>
<gene>
    <name evidence="1" type="ORF">MNBD_BACTEROID03-523</name>
</gene>
<sequence>MPLASKKVVLGNVIACAASNENNDLISVFFYPRPGAVNVQYFETEDSTFDKNDFNNYVFVVAPIIDVFNGYLKKFEVSVSQEKWGIVTFDEGGKRHLSNPIRLKHKTKPTEYSSQNVSVDVATAMPEFSWQDGQYDDTEIYFQVVSDAQNNLLSGTYTYEKRCRYYELDNVVLNITKAPPPALNNNTSYNFTLMAVSEDNWVNLFSEIEFRAN</sequence>
<name>A0A3B0STY0_9ZZZZ</name>
<proteinExistence type="predicted"/>
<protein>
    <submittedName>
        <fullName evidence="1">Uncharacterized protein</fullName>
    </submittedName>
</protein>
<evidence type="ECO:0000313" key="1">
    <source>
        <dbReference type="EMBL" id="VAW09801.1"/>
    </source>
</evidence>